<dbReference type="Proteomes" id="UP000225605">
    <property type="component" value="Unassembled WGS sequence"/>
</dbReference>
<evidence type="ECO:0000313" key="4">
    <source>
        <dbReference type="Proteomes" id="UP000283568"/>
    </source>
</evidence>
<evidence type="ECO:0000313" key="2">
    <source>
        <dbReference type="EMBL" id="RKE92512.1"/>
    </source>
</evidence>
<accession>A0A2D0IYR5</accession>
<keyword evidence="4" id="KW-1185">Reference proteome</keyword>
<reference evidence="1 3" key="1">
    <citation type="journal article" date="2017" name="Nat. Microbiol.">
        <title>Natural product diversity associated with the nematode symbionts Photorhabdus and Xenorhabdus.</title>
        <authorList>
            <person name="Tobias N.J."/>
            <person name="Wolff H."/>
            <person name="Djahanschiri B."/>
            <person name="Grundmann F."/>
            <person name="Kronenwerth M."/>
            <person name="Shi Y.M."/>
            <person name="Simonyi S."/>
            <person name="Grun P."/>
            <person name="Shapiro-Ilan D."/>
            <person name="Pidot S.J."/>
            <person name="Stinear T.P."/>
            <person name="Ebersberger I."/>
            <person name="Bode H.B."/>
        </authorList>
    </citation>
    <scope>NUCLEOTIDE SEQUENCE [LARGE SCALE GENOMIC DNA]</scope>
    <source>
        <strain evidence="1 3">DSM 16337</strain>
    </source>
</reference>
<comment type="caution">
    <text evidence="1">The sequence shown here is derived from an EMBL/GenBank/DDBJ whole genome shotgun (WGS) entry which is preliminary data.</text>
</comment>
<dbReference type="AlphaFoldDB" id="A0A2D0IYR5"/>
<proteinExistence type="predicted"/>
<dbReference type="EMBL" id="NIBT01000001">
    <property type="protein sequence ID" value="PHM27073.1"/>
    <property type="molecule type" value="Genomic_DNA"/>
</dbReference>
<gene>
    <name evidence="2" type="ORF">BDE27_0148</name>
    <name evidence="1" type="ORF">Xehl_00059</name>
</gene>
<organism evidence="1 3">
    <name type="scientific">Xenorhabdus ehlersii</name>
    <dbReference type="NCBI Taxonomy" id="290111"/>
    <lineage>
        <taxon>Bacteria</taxon>
        <taxon>Pseudomonadati</taxon>
        <taxon>Pseudomonadota</taxon>
        <taxon>Gammaproteobacteria</taxon>
        <taxon>Enterobacterales</taxon>
        <taxon>Morganellaceae</taxon>
        <taxon>Xenorhabdus</taxon>
    </lineage>
</organism>
<dbReference type="EMBL" id="RAQI01000001">
    <property type="protein sequence ID" value="RKE92512.1"/>
    <property type="molecule type" value="Genomic_DNA"/>
</dbReference>
<reference evidence="2 4" key="2">
    <citation type="submission" date="2018-09" db="EMBL/GenBank/DDBJ databases">
        <title>Genomic Encyclopedia of Archaeal and Bacterial Type Strains, Phase II (KMG-II): from individual species to whole genera.</title>
        <authorList>
            <person name="Goeker M."/>
        </authorList>
    </citation>
    <scope>NUCLEOTIDE SEQUENCE [LARGE SCALE GENOMIC DNA]</scope>
    <source>
        <strain evidence="2 4">DSM 16337</strain>
    </source>
</reference>
<name>A0A2D0IYR5_9GAMM</name>
<dbReference type="Proteomes" id="UP000283568">
    <property type="component" value="Unassembled WGS sequence"/>
</dbReference>
<evidence type="ECO:0000313" key="3">
    <source>
        <dbReference type="Proteomes" id="UP000225605"/>
    </source>
</evidence>
<protein>
    <submittedName>
        <fullName evidence="1">Uncharacterized protein</fullName>
    </submittedName>
</protein>
<evidence type="ECO:0000313" key="1">
    <source>
        <dbReference type="EMBL" id="PHM27073.1"/>
    </source>
</evidence>
<sequence>MLDNINKLNIQHILIICEDGHRLEQDLVVSYGFIRVSGFYLASHHSGLYILR</sequence>